<reference evidence="2" key="1">
    <citation type="journal article" date="2012" name="Nat. Biotechnol.">
        <title>Reference genome sequence of the model plant Setaria.</title>
        <authorList>
            <person name="Bennetzen J.L."/>
            <person name="Schmutz J."/>
            <person name="Wang H."/>
            <person name="Percifield R."/>
            <person name="Hawkins J."/>
            <person name="Pontaroli A.C."/>
            <person name="Estep M."/>
            <person name="Feng L."/>
            <person name="Vaughn J.N."/>
            <person name="Grimwood J."/>
            <person name="Jenkins J."/>
            <person name="Barry K."/>
            <person name="Lindquist E."/>
            <person name="Hellsten U."/>
            <person name="Deshpande S."/>
            <person name="Wang X."/>
            <person name="Wu X."/>
            <person name="Mitros T."/>
            <person name="Triplett J."/>
            <person name="Yang X."/>
            <person name="Ye C.Y."/>
            <person name="Mauro-Herrera M."/>
            <person name="Wang L."/>
            <person name="Li P."/>
            <person name="Sharma M."/>
            <person name="Sharma R."/>
            <person name="Ronald P.C."/>
            <person name="Panaud O."/>
            <person name="Kellogg E.A."/>
            <person name="Brutnell T.P."/>
            <person name="Doust A.N."/>
            <person name="Tuskan G.A."/>
            <person name="Rokhsar D."/>
            <person name="Devos K.M."/>
        </authorList>
    </citation>
    <scope>NUCLEOTIDE SEQUENCE [LARGE SCALE GENOMIC DNA]</scope>
    <source>
        <strain evidence="2">cv. Yugu1</strain>
    </source>
</reference>
<dbReference type="Proteomes" id="UP000004995">
    <property type="component" value="Unassembled WGS sequence"/>
</dbReference>
<protein>
    <submittedName>
        <fullName evidence="1">Uncharacterized protein</fullName>
    </submittedName>
</protein>
<sequence length="43" mass="4960">MFYSDVSICKLNIVGIRDTGSNMLDTDIFSFLKKVTCYITLHR</sequence>
<accession>K3ZGB3</accession>
<evidence type="ECO:0000313" key="2">
    <source>
        <dbReference type="Proteomes" id="UP000004995"/>
    </source>
</evidence>
<reference evidence="1" key="2">
    <citation type="submission" date="2018-08" db="UniProtKB">
        <authorList>
            <consortium name="EnsemblPlants"/>
        </authorList>
    </citation>
    <scope>IDENTIFICATION</scope>
    <source>
        <strain evidence="1">Yugu1</strain>
    </source>
</reference>
<dbReference type="EMBL" id="AGNK02002032">
    <property type="status" value="NOT_ANNOTATED_CDS"/>
    <property type="molecule type" value="Genomic_DNA"/>
</dbReference>
<keyword evidence="2" id="KW-1185">Reference proteome</keyword>
<dbReference type="Gramene" id="KQL16679">
    <property type="protein sequence ID" value="KQL16679"/>
    <property type="gene ID" value="SETIT_025615mg"/>
</dbReference>
<dbReference type="InParanoid" id="K3ZGB3"/>
<dbReference type="EnsemblPlants" id="KQL16679">
    <property type="protein sequence ID" value="KQL16679"/>
    <property type="gene ID" value="SETIT_025615mg"/>
</dbReference>
<dbReference type="AlphaFoldDB" id="K3ZGB3"/>
<organism evidence="1 2">
    <name type="scientific">Setaria italica</name>
    <name type="common">Foxtail millet</name>
    <name type="synonym">Panicum italicum</name>
    <dbReference type="NCBI Taxonomy" id="4555"/>
    <lineage>
        <taxon>Eukaryota</taxon>
        <taxon>Viridiplantae</taxon>
        <taxon>Streptophyta</taxon>
        <taxon>Embryophyta</taxon>
        <taxon>Tracheophyta</taxon>
        <taxon>Spermatophyta</taxon>
        <taxon>Magnoliopsida</taxon>
        <taxon>Liliopsida</taxon>
        <taxon>Poales</taxon>
        <taxon>Poaceae</taxon>
        <taxon>PACMAD clade</taxon>
        <taxon>Panicoideae</taxon>
        <taxon>Panicodae</taxon>
        <taxon>Paniceae</taxon>
        <taxon>Cenchrinae</taxon>
        <taxon>Setaria</taxon>
    </lineage>
</organism>
<dbReference type="HOGENOM" id="CLU_3243101_0_0_1"/>
<evidence type="ECO:0000313" key="1">
    <source>
        <dbReference type="EnsemblPlants" id="KQL16679"/>
    </source>
</evidence>
<name>K3ZGB3_SETIT</name>
<proteinExistence type="predicted"/>